<accession>A0A1L6TG48</accession>
<dbReference type="RefSeq" id="WP_017377594.1">
    <property type="nucleotide sequence ID" value="NZ_CP013801.1"/>
</dbReference>
<proteinExistence type="predicted"/>
<name>A0A1L6TG48_PISSA</name>
<evidence type="ECO:0000313" key="2">
    <source>
        <dbReference type="Proteomes" id="UP000029558"/>
    </source>
</evidence>
<organism evidence="1 2">
    <name type="scientific">Piscirickettsia salmonis</name>
    <dbReference type="NCBI Taxonomy" id="1238"/>
    <lineage>
        <taxon>Bacteria</taxon>
        <taxon>Pseudomonadati</taxon>
        <taxon>Pseudomonadota</taxon>
        <taxon>Gammaproteobacteria</taxon>
        <taxon>Thiotrichales</taxon>
        <taxon>Piscirickettsiaceae</taxon>
        <taxon>Piscirickettsia</taxon>
    </lineage>
</organism>
<reference evidence="1 2" key="1">
    <citation type="journal article" date="2014" name="Genome Announc.">
        <title>Comparative Genome Analysis of Two Isolates of the Fish Pathogen Piscirickettsia salmonis from Different Hosts Reveals Major Differences in Virulence-Associated Secretion Systems.</title>
        <authorList>
            <person name="Bohle H."/>
            <person name="Henriquez P."/>
            <person name="Grothusen H."/>
            <person name="Navas E."/>
            <person name="Sandoval A."/>
            <person name="Bustamante F."/>
            <person name="Bustos P."/>
            <person name="Mancilla M."/>
        </authorList>
    </citation>
    <scope>NUCLEOTIDE SEQUENCE [LARGE SCALE GENOMIC DNA]</scope>
    <source>
        <strain evidence="2">B1-32597</strain>
    </source>
</reference>
<protein>
    <submittedName>
        <fullName evidence="1">Tetratricopeptide repeat family protein</fullName>
    </submittedName>
</protein>
<gene>
    <name evidence="1" type="ORF">KU39_196</name>
</gene>
<dbReference type="Proteomes" id="UP000029558">
    <property type="component" value="Chromosome"/>
</dbReference>
<evidence type="ECO:0000313" key="1">
    <source>
        <dbReference type="EMBL" id="ALB21382.1"/>
    </source>
</evidence>
<sequence>MGSINSIHYIKKEWQPLLQGILANGDSIAYITSGGLTKRGIRQFFKAEYNVNLGPDYALVPDFENRTEIKDKLSATLNWIEQTPKSLGHPQFEHYNKQYNKLAALQ</sequence>
<dbReference type="EMBL" id="CP012508">
    <property type="protein sequence ID" value="ALB21382.1"/>
    <property type="molecule type" value="Genomic_DNA"/>
</dbReference>
<dbReference type="AlphaFoldDB" id="A0A1L6TG48"/>